<dbReference type="RefSeq" id="WP_129124014.1">
    <property type="nucleotide sequence ID" value="NZ_PEIB01000041.1"/>
</dbReference>
<sequence>MFKGQQIHNWIWKWHILAGLFSLPFIFLLAVTGAIYLFKGDYEQQAYKEVQQVSVSGPRLSYEQLFDSATEAALLNGQPLPSKMILPNGLEQAVEFQSGRHSSKRSTYVDPYSGEVTGSWAVSDTLMQKVRKLHGELLLGKQGTLVIELVASWMVVLIITGIYVWWPKGKSGVKGLFTVRFNAGKRTLYRDLHAVTGFWLSAFLLVILAGGMPWTEYFGSNYKWVRDNTGSGYPSATTAVV</sequence>
<feature type="transmembrane region" description="Helical" evidence="1">
    <location>
        <begin position="192"/>
        <end position="214"/>
    </location>
</feature>
<feature type="transmembrane region" description="Helical" evidence="1">
    <location>
        <begin position="145"/>
        <end position="166"/>
    </location>
</feature>
<protein>
    <recommendedName>
        <fullName evidence="4">PepSY domain-containing protein</fullName>
    </recommendedName>
</protein>
<evidence type="ECO:0000313" key="3">
    <source>
        <dbReference type="Proteomes" id="UP000290287"/>
    </source>
</evidence>
<name>A0A4Q0YK86_9GAMM</name>
<dbReference type="InterPro" id="IPR005625">
    <property type="entry name" value="PepSY-ass_TM"/>
</dbReference>
<evidence type="ECO:0000313" key="2">
    <source>
        <dbReference type="EMBL" id="RXJ71046.1"/>
    </source>
</evidence>
<keyword evidence="1" id="KW-0472">Membrane</keyword>
<reference evidence="2 3" key="1">
    <citation type="submission" date="2017-10" db="EMBL/GenBank/DDBJ databases">
        <title>Nyctiphanis sp. nov., isolated from the stomach of the euphausiid Nyctiphanes simplex (Hansen, 1911) in the Gulf of California.</title>
        <authorList>
            <person name="Gomez-Gil B."/>
            <person name="Aguilar-Mendez M."/>
            <person name="Lopez-Cortes A."/>
            <person name="Gomez-Gutierrez J."/>
            <person name="Roque A."/>
            <person name="Lang E."/>
            <person name="Gonzalez-Castillo A."/>
        </authorList>
    </citation>
    <scope>NUCLEOTIDE SEQUENCE [LARGE SCALE GENOMIC DNA]</scope>
    <source>
        <strain evidence="2 3">CAIM 600</strain>
    </source>
</reference>
<dbReference type="EMBL" id="PEIB01000041">
    <property type="protein sequence ID" value="RXJ71046.1"/>
    <property type="molecule type" value="Genomic_DNA"/>
</dbReference>
<dbReference type="Proteomes" id="UP000290287">
    <property type="component" value="Unassembled WGS sequence"/>
</dbReference>
<dbReference type="PANTHER" id="PTHR34219">
    <property type="entry name" value="IRON-REGULATED INNER MEMBRANE PROTEIN-RELATED"/>
    <property type="match status" value="1"/>
</dbReference>
<feature type="transmembrane region" description="Helical" evidence="1">
    <location>
        <begin position="12"/>
        <end position="38"/>
    </location>
</feature>
<accession>A0A4Q0YK86</accession>
<keyword evidence="1" id="KW-1133">Transmembrane helix</keyword>
<keyword evidence="1" id="KW-0812">Transmembrane</keyword>
<evidence type="ECO:0000256" key="1">
    <source>
        <dbReference type="SAM" id="Phobius"/>
    </source>
</evidence>
<evidence type="ECO:0008006" key="4">
    <source>
        <dbReference type="Google" id="ProtNLM"/>
    </source>
</evidence>
<keyword evidence="3" id="KW-1185">Reference proteome</keyword>
<dbReference type="OrthoDB" id="9791166at2"/>
<dbReference type="AlphaFoldDB" id="A0A4Q0YK86"/>
<dbReference type="Pfam" id="PF03929">
    <property type="entry name" value="PepSY_TM"/>
    <property type="match status" value="1"/>
</dbReference>
<gene>
    <name evidence="2" type="ORF">CS022_21830</name>
</gene>
<proteinExistence type="predicted"/>
<organism evidence="2 3">
    <name type="scientific">Veronia nyctiphanis</name>
    <dbReference type="NCBI Taxonomy" id="1278244"/>
    <lineage>
        <taxon>Bacteria</taxon>
        <taxon>Pseudomonadati</taxon>
        <taxon>Pseudomonadota</taxon>
        <taxon>Gammaproteobacteria</taxon>
        <taxon>Vibrionales</taxon>
        <taxon>Vibrionaceae</taxon>
        <taxon>Veronia</taxon>
    </lineage>
</organism>
<dbReference type="PANTHER" id="PTHR34219:SF1">
    <property type="entry name" value="PEPSY DOMAIN-CONTAINING PROTEIN"/>
    <property type="match status" value="1"/>
</dbReference>
<comment type="caution">
    <text evidence="2">The sequence shown here is derived from an EMBL/GenBank/DDBJ whole genome shotgun (WGS) entry which is preliminary data.</text>
</comment>